<name>A0A0E9TXW6_ANGAN</name>
<evidence type="ECO:0000313" key="1">
    <source>
        <dbReference type="EMBL" id="JAH57760.1"/>
    </source>
</evidence>
<reference evidence="1" key="2">
    <citation type="journal article" date="2015" name="Fish Shellfish Immunol.">
        <title>Early steps in the European eel (Anguilla anguilla)-Vibrio vulnificus interaction in the gills: Role of the RtxA13 toxin.</title>
        <authorList>
            <person name="Callol A."/>
            <person name="Pajuelo D."/>
            <person name="Ebbesson L."/>
            <person name="Teles M."/>
            <person name="MacKenzie S."/>
            <person name="Amaro C."/>
        </authorList>
    </citation>
    <scope>NUCLEOTIDE SEQUENCE</scope>
</reference>
<proteinExistence type="predicted"/>
<protein>
    <submittedName>
        <fullName evidence="1">Uncharacterized protein</fullName>
    </submittedName>
</protein>
<sequence length="60" mass="7097">MTLVHRQLSLKTAEIHKLKLNLYIGKLFTSHSSHFYFLLLQIKKLLLLKIKLLLYGFPET</sequence>
<dbReference type="AlphaFoldDB" id="A0A0E9TXW6"/>
<organism evidence="1">
    <name type="scientific">Anguilla anguilla</name>
    <name type="common">European freshwater eel</name>
    <name type="synonym">Muraena anguilla</name>
    <dbReference type="NCBI Taxonomy" id="7936"/>
    <lineage>
        <taxon>Eukaryota</taxon>
        <taxon>Metazoa</taxon>
        <taxon>Chordata</taxon>
        <taxon>Craniata</taxon>
        <taxon>Vertebrata</taxon>
        <taxon>Euteleostomi</taxon>
        <taxon>Actinopterygii</taxon>
        <taxon>Neopterygii</taxon>
        <taxon>Teleostei</taxon>
        <taxon>Anguilliformes</taxon>
        <taxon>Anguillidae</taxon>
        <taxon>Anguilla</taxon>
    </lineage>
</organism>
<accession>A0A0E9TXW6</accession>
<reference evidence="1" key="1">
    <citation type="submission" date="2014-11" db="EMBL/GenBank/DDBJ databases">
        <authorList>
            <person name="Amaro Gonzalez C."/>
        </authorList>
    </citation>
    <scope>NUCLEOTIDE SEQUENCE</scope>
</reference>
<dbReference type="EMBL" id="GBXM01050817">
    <property type="protein sequence ID" value="JAH57760.1"/>
    <property type="molecule type" value="Transcribed_RNA"/>
</dbReference>